<dbReference type="AlphaFoldDB" id="A0A8J2JU00"/>
<gene>
    <name evidence="1" type="ORF">AFUS01_LOCUS4169</name>
</gene>
<feature type="non-terminal residue" evidence="1">
    <location>
        <position position="1"/>
    </location>
</feature>
<proteinExistence type="predicted"/>
<evidence type="ECO:0000313" key="1">
    <source>
        <dbReference type="EMBL" id="CAG7699421.1"/>
    </source>
</evidence>
<keyword evidence="2" id="KW-1185">Reference proteome</keyword>
<reference evidence="1" key="1">
    <citation type="submission" date="2021-06" db="EMBL/GenBank/DDBJ databases">
        <authorList>
            <person name="Hodson N. C."/>
            <person name="Mongue J. A."/>
            <person name="Jaron S. K."/>
        </authorList>
    </citation>
    <scope>NUCLEOTIDE SEQUENCE</scope>
</reference>
<evidence type="ECO:0000313" key="2">
    <source>
        <dbReference type="Proteomes" id="UP000708208"/>
    </source>
</evidence>
<protein>
    <submittedName>
        <fullName evidence="1">Uncharacterized protein</fullName>
    </submittedName>
</protein>
<organism evidence="1 2">
    <name type="scientific">Allacma fusca</name>
    <dbReference type="NCBI Taxonomy" id="39272"/>
    <lineage>
        <taxon>Eukaryota</taxon>
        <taxon>Metazoa</taxon>
        <taxon>Ecdysozoa</taxon>
        <taxon>Arthropoda</taxon>
        <taxon>Hexapoda</taxon>
        <taxon>Collembola</taxon>
        <taxon>Symphypleona</taxon>
        <taxon>Sminthuridae</taxon>
        <taxon>Allacma</taxon>
    </lineage>
</organism>
<name>A0A8J2JU00_9HEXA</name>
<sequence>MKYLNCELILCPIFKFIIYHRPTYPQLKNPPLNRQRGVLLRVILLTFSRVPKEFLKINGHPNLHESLAAQLIGKHNVYSNDFKEFWDSENDLNVNDKSYWKQKFALFMEKSENIHSNSQRQPDNSEYAYLFNAGEDDTTAFGMSNWNNRIPDDSTYQPEMPLSNNQETRPLIVCHTNVPEIPDTNA</sequence>
<accession>A0A8J2JU00</accession>
<dbReference type="Proteomes" id="UP000708208">
    <property type="component" value="Unassembled WGS sequence"/>
</dbReference>
<comment type="caution">
    <text evidence="1">The sequence shown here is derived from an EMBL/GenBank/DDBJ whole genome shotgun (WGS) entry which is preliminary data.</text>
</comment>
<dbReference type="EMBL" id="CAJVCH010025868">
    <property type="protein sequence ID" value="CAG7699421.1"/>
    <property type="molecule type" value="Genomic_DNA"/>
</dbReference>